<keyword evidence="3" id="KW-1185">Reference proteome</keyword>
<dbReference type="RefSeq" id="WP_193865413.1">
    <property type="nucleotide sequence ID" value="NZ_JADEYR010000004.1"/>
</dbReference>
<protein>
    <submittedName>
        <fullName evidence="2">DivIVA domain-containing protein</fullName>
    </submittedName>
</protein>
<comment type="caution">
    <text evidence="2">The sequence shown here is derived from an EMBL/GenBank/DDBJ whole genome shotgun (WGS) entry which is preliminary data.</text>
</comment>
<evidence type="ECO:0000313" key="3">
    <source>
        <dbReference type="Proteomes" id="UP000644727"/>
    </source>
</evidence>
<evidence type="ECO:0000313" key="2">
    <source>
        <dbReference type="EMBL" id="MBE9403662.1"/>
    </source>
</evidence>
<accession>A0ABR9VZR9</accession>
<proteinExistence type="predicted"/>
<organism evidence="2 3">
    <name type="scientific">Brachybacterium epidermidis</name>
    <dbReference type="NCBI Taxonomy" id="2781983"/>
    <lineage>
        <taxon>Bacteria</taxon>
        <taxon>Bacillati</taxon>
        <taxon>Actinomycetota</taxon>
        <taxon>Actinomycetes</taxon>
        <taxon>Micrococcales</taxon>
        <taxon>Dermabacteraceae</taxon>
        <taxon>Brachybacterium</taxon>
    </lineage>
</organism>
<dbReference type="Gene3D" id="6.10.250.660">
    <property type="match status" value="1"/>
</dbReference>
<reference evidence="2 3" key="1">
    <citation type="submission" date="2020-10" db="EMBL/GenBank/DDBJ databases">
        <title>Draft genome and description of Brachybacterium epidermidis sp nov.</title>
        <authorList>
            <person name="Boxberger M."/>
            <person name="La Scola B."/>
        </authorList>
    </citation>
    <scope>NUCLEOTIDE SEQUENCE [LARGE SCALE GENOMIC DNA]</scope>
    <source>
        <strain evidence="2 3">Marseille-Q2903</strain>
    </source>
</reference>
<dbReference type="EMBL" id="JADEYR010000004">
    <property type="protein sequence ID" value="MBE9403662.1"/>
    <property type="molecule type" value="Genomic_DNA"/>
</dbReference>
<evidence type="ECO:0000256" key="1">
    <source>
        <dbReference type="SAM" id="MobiDB-lite"/>
    </source>
</evidence>
<sequence>MNAAEPLVSLIQEARFTTARFRPGYRTADVDDFLDEIVTLLQGTADPRRSREDAAVRVREAAFATETFPHTYDMQDVDAFLEEVLLPALTDHHPHPAAPASEDRTLTAGSEDGQVNGTAHAPGASKTSTQGWEASFPEDEDRVEDPLIAQLRGARFPTASRFTVNYPVGEVDSLLDEMIATLEGASDRTSGRREARAVLVRGSLDRSRKARDSYRAEDVDMFLLEVYNRLQGSR</sequence>
<feature type="region of interest" description="Disordered" evidence="1">
    <location>
        <begin position="91"/>
        <end position="142"/>
    </location>
</feature>
<dbReference type="InterPro" id="IPR019933">
    <property type="entry name" value="DivIVA_domain"/>
</dbReference>
<name>A0ABR9VZR9_9MICO</name>
<dbReference type="NCBIfam" id="TIGR03544">
    <property type="entry name" value="DivI1A_domain"/>
    <property type="match status" value="1"/>
</dbReference>
<gene>
    <name evidence="2" type="ORF">IOE58_05495</name>
</gene>
<dbReference type="Proteomes" id="UP000644727">
    <property type="component" value="Unassembled WGS sequence"/>
</dbReference>